<dbReference type="HOGENOM" id="CLU_2515774_0_0_1"/>
<dbReference type="EnsemblPlants" id="Bo4g195270.1">
    <property type="protein sequence ID" value="Bo4g195270.1"/>
    <property type="gene ID" value="Bo4g195270"/>
</dbReference>
<keyword evidence="2" id="KW-1185">Reference proteome</keyword>
<dbReference type="Gramene" id="Bo4g195270.1">
    <property type="protein sequence ID" value="Bo4g195270.1"/>
    <property type="gene ID" value="Bo4g195270"/>
</dbReference>
<evidence type="ECO:0000313" key="2">
    <source>
        <dbReference type="Proteomes" id="UP000032141"/>
    </source>
</evidence>
<protein>
    <submittedName>
        <fullName evidence="1">Uncharacterized protein</fullName>
    </submittedName>
</protein>
<evidence type="ECO:0000313" key="1">
    <source>
        <dbReference type="EnsemblPlants" id="Bo4g195270.1"/>
    </source>
</evidence>
<proteinExistence type="predicted"/>
<name>A0A0D3C6B4_BRAOL</name>
<organism evidence="1 2">
    <name type="scientific">Brassica oleracea var. oleracea</name>
    <dbReference type="NCBI Taxonomy" id="109376"/>
    <lineage>
        <taxon>Eukaryota</taxon>
        <taxon>Viridiplantae</taxon>
        <taxon>Streptophyta</taxon>
        <taxon>Embryophyta</taxon>
        <taxon>Tracheophyta</taxon>
        <taxon>Spermatophyta</taxon>
        <taxon>Magnoliopsida</taxon>
        <taxon>eudicotyledons</taxon>
        <taxon>Gunneridae</taxon>
        <taxon>Pentapetalae</taxon>
        <taxon>rosids</taxon>
        <taxon>malvids</taxon>
        <taxon>Brassicales</taxon>
        <taxon>Brassicaceae</taxon>
        <taxon>Brassiceae</taxon>
        <taxon>Brassica</taxon>
    </lineage>
</organism>
<accession>A0A0D3C6B4</accession>
<sequence length="85" mass="10266">MKLQWDLFSPIYQKRCWVFKARSSSGWIPEIERHKMVEDPYVFLEYNDTLTSYRRNSSSRWPSCFESAVAAGRSLCRWFRCRETS</sequence>
<reference evidence="1 2" key="1">
    <citation type="journal article" date="2014" name="Genome Biol.">
        <title>Transcriptome and methylome profiling reveals relics of genome dominance in the mesopolyploid Brassica oleracea.</title>
        <authorList>
            <person name="Parkin I.A."/>
            <person name="Koh C."/>
            <person name="Tang H."/>
            <person name="Robinson S.J."/>
            <person name="Kagale S."/>
            <person name="Clarke W.E."/>
            <person name="Town C.D."/>
            <person name="Nixon J."/>
            <person name="Krishnakumar V."/>
            <person name="Bidwell S.L."/>
            <person name="Denoeud F."/>
            <person name="Belcram H."/>
            <person name="Links M.G."/>
            <person name="Just J."/>
            <person name="Clarke C."/>
            <person name="Bender T."/>
            <person name="Huebert T."/>
            <person name="Mason A.S."/>
            <person name="Pires J.C."/>
            <person name="Barker G."/>
            <person name="Moore J."/>
            <person name="Walley P.G."/>
            <person name="Manoli S."/>
            <person name="Batley J."/>
            <person name="Edwards D."/>
            <person name="Nelson M.N."/>
            <person name="Wang X."/>
            <person name="Paterson A.H."/>
            <person name="King G."/>
            <person name="Bancroft I."/>
            <person name="Chalhoub B."/>
            <person name="Sharpe A.G."/>
        </authorList>
    </citation>
    <scope>NUCLEOTIDE SEQUENCE</scope>
    <source>
        <strain evidence="1 2">cv. TO1000</strain>
    </source>
</reference>
<reference evidence="1" key="2">
    <citation type="submission" date="2015-03" db="UniProtKB">
        <authorList>
            <consortium name="EnsemblPlants"/>
        </authorList>
    </citation>
    <scope>IDENTIFICATION</scope>
</reference>
<dbReference type="Proteomes" id="UP000032141">
    <property type="component" value="Chromosome C4"/>
</dbReference>
<dbReference type="AlphaFoldDB" id="A0A0D3C6B4"/>